<evidence type="ECO:0000256" key="1">
    <source>
        <dbReference type="SAM" id="SignalP"/>
    </source>
</evidence>
<dbReference type="AlphaFoldDB" id="A0AA36IK44"/>
<keyword evidence="3" id="KW-1185">Reference proteome</keyword>
<comment type="caution">
    <text evidence="2">The sequence shown here is derived from an EMBL/GenBank/DDBJ whole genome shotgun (WGS) entry which is preliminary data.</text>
</comment>
<evidence type="ECO:0000313" key="3">
    <source>
        <dbReference type="Proteomes" id="UP001178507"/>
    </source>
</evidence>
<evidence type="ECO:0008006" key="4">
    <source>
        <dbReference type="Google" id="ProtNLM"/>
    </source>
</evidence>
<name>A0AA36IK44_9DINO</name>
<sequence length="383" mass="42346">MGLVTFLLLVLLPSAHLLRLHKAEQGEACGSCSEGLVCACLALNRGLRICAVPNFLTPPEDALSFERQGLSCEPRLPEGLQPVPRPPLVATERRLDPRQNPELASWARGPGQNFYTQYQLLFAPEDHLLGVPLLAGDDVSEEYFEKAARTLQHLLLEAAGREVLQSLAHAGVKILLAGPESDEDPWLRHPEVSRHFTTGLGGGSPWFPSTGVFEGEAAATLAEELFHTIQYCHLGPQAVCMYHKAYKYAMERHIYTTDNSAEEVDGEPVPTVQADEYMAMALMRWLGVNRGFSEYAIPGNTAERTGRQSLRDHDQNAFCILSTIFRADDSWNPEESLEPWRSFSNQGMDVKDVADFCTPVLAQLAEGCPNASLAWPARPRKIP</sequence>
<dbReference type="EMBL" id="CAUJNA010001788">
    <property type="protein sequence ID" value="CAJ1389031.1"/>
    <property type="molecule type" value="Genomic_DNA"/>
</dbReference>
<keyword evidence="1" id="KW-0732">Signal</keyword>
<feature type="signal peptide" evidence="1">
    <location>
        <begin position="1"/>
        <end position="17"/>
    </location>
</feature>
<reference evidence="2" key="1">
    <citation type="submission" date="2023-08" db="EMBL/GenBank/DDBJ databases">
        <authorList>
            <person name="Chen Y."/>
            <person name="Shah S."/>
            <person name="Dougan E. K."/>
            <person name="Thang M."/>
            <person name="Chan C."/>
        </authorList>
    </citation>
    <scope>NUCLEOTIDE SEQUENCE</scope>
</reference>
<dbReference type="Proteomes" id="UP001178507">
    <property type="component" value="Unassembled WGS sequence"/>
</dbReference>
<feature type="chain" id="PRO_5041462785" description="DUF1570 domain-containing protein" evidence="1">
    <location>
        <begin position="18"/>
        <end position="383"/>
    </location>
</feature>
<protein>
    <recommendedName>
        <fullName evidence="4">DUF1570 domain-containing protein</fullName>
    </recommendedName>
</protein>
<organism evidence="2 3">
    <name type="scientific">Effrenium voratum</name>
    <dbReference type="NCBI Taxonomy" id="2562239"/>
    <lineage>
        <taxon>Eukaryota</taxon>
        <taxon>Sar</taxon>
        <taxon>Alveolata</taxon>
        <taxon>Dinophyceae</taxon>
        <taxon>Suessiales</taxon>
        <taxon>Symbiodiniaceae</taxon>
        <taxon>Effrenium</taxon>
    </lineage>
</organism>
<accession>A0AA36IK44</accession>
<gene>
    <name evidence="2" type="ORF">EVOR1521_LOCUS14734</name>
</gene>
<evidence type="ECO:0000313" key="2">
    <source>
        <dbReference type="EMBL" id="CAJ1389031.1"/>
    </source>
</evidence>
<proteinExistence type="predicted"/>